<dbReference type="AlphaFoldDB" id="T1KLE8"/>
<dbReference type="GO" id="GO:0006364">
    <property type="term" value="P:rRNA processing"/>
    <property type="evidence" value="ECO:0007669"/>
    <property type="project" value="UniProtKB-KW"/>
</dbReference>
<comment type="similarity">
    <text evidence="2">Belongs to the RRP1 family.</text>
</comment>
<dbReference type="GO" id="GO:0030688">
    <property type="term" value="C:preribosome, small subunit precursor"/>
    <property type="evidence" value="ECO:0007669"/>
    <property type="project" value="InterPro"/>
</dbReference>
<dbReference type="CTD" id="44391"/>
<evidence type="ECO:0000313" key="5">
    <source>
        <dbReference type="EnsemblMetazoa" id="tetur14g02190.1"/>
    </source>
</evidence>
<protein>
    <submittedName>
        <fullName evidence="5">Uncharacterized protein</fullName>
    </submittedName>
</protein>
<dbReference type="eggNOG" id="KOG3911">
    <property type="taxonomic scope" value="Eukaryota"/>
</dbReference>
<dbReference type="PANTHER" id="PTHR13026:SF0">
    <property type="entry name" value="RIBOSOMAL RNA PROCESSING 1B"/>
    <property type="match status" value="1"/>
</dbReference>
<organism evidence="5 6">
    <name type="scientific">Tetranychus urticae</name>
    <name type="common">Two-spotted spider mite</name>
    <dbReference type="NCBI Taxonomy" id="32264"/>
    <lineage>
        <taxon>Eukaryota</taxon>
        <taxon>Metazoa</taxon>
        <taxon>Ecdysozoa</taxon>
        <taxon>Arthropoda</taxon>
        <taxon>Chelicerata</taxon>
        <taxon>Arachnida</taxon>
        <taxon>Acari</taxon>
        <taxon>Acariformes</taxon>
        <taxon>Trombidiformes</taxon>
        <taxon>Prostigmata</taxon>
        <taxon>Eleutherengona</taxon>
        <taxon>Raphignathae</taxon>
        <taxon>Tetranychoidea</taxon>
        <taxon>Tetranychidae</taxon>
        <taxon>Tetranychus</taxon>
    </lineage>
</organism>
<dbReference type="RefSeq" id="XP_025017221.1">
    <property type="nucleotide sequence ID" value="XM_025161453.1"/>
</dbReference>
<dbReference type="OMA" id="MSTIKEY"/>
<evidence type="ECO:0000256" key="3">
    <source>
        <dbReference type="ARBA" id="ARBA00022552"/>
    </source>
</evidence>
<dbReference type="OrthoDB" id="2019504at2759"/>
<evidence type="ECO:0000256" key="1">
    <source>
        <dbReference type="ARBA" id="ARBA00004123"/>
    </source>
</evidence>
<evidence type="ECO:0000313" key="6">
    <source>
        <dbReference type="Proteomes" id="UP000015104"/>
    </source>
</evidence>
<accession>T1KLE8</accession>
<sequence length="265" mass="31139">MSCARGKNKAVYHHIRNFVHLVSTPVGNEKRRKAIGNILSPNNEFNEKELIEIWKGLYYAIWYTEVAKCEELIYDVAYGCRYPNEKAYLIAGFKLLAREWMGIDFYRVDKYALLVRHMVNRSLRIAILESDPRDFEFLDEIFQTSQKSVELCNHIIEVYLDELKNVTMRQVIWNPEEKSDVYVNAIKPVIKIMSTSTDSRVMSTIKEYIFIEMQAFLSSDCESKWQDRFYQNIFKELLNAGKGEEICLKNRKALFDTASLFKESC</sequence>
<dbReference type="Proteomes" id="UP000015104">
    <property type="component" value="Unassembled WGS sequence"/>
</dbReference>
<keyword evidence="4" id="KW-0539">Nucleus</keyword>
<proteinExistence type="inferred from homology"/>
<dbReference type="HOGENOM" id="CLU_022876_1_0_1"/>
<dbReference type="GO" id="GO:0005634">
    <property type="term" value="C:nucleus"/>
    <property type="evidence" value="ECO:0007669"/>
    <property type="project" value="UniProtKB-SubCell"/>
</dbReference>
<evidence type="ECO:0000256" key="4">
    <source>
        <dbReference type="ARBA" id="ARBA00023242"/>
    </source>
</evidence>
<evidence type="ECO:0000256" key="2">
    <source>
        <dbReference type="ARBA" id="ARBA00006374"/>
    </source>
</evidence>
<dbReference type="KEGG" id="tut:107365066"/>
<dbReference type="Pfam" id="PF05997">
    <property type="entry name" value="Nop52"/>
    <property type="match status" value="1"/>
</dbReference>
<dbReference type="PANTHER" id="PTHR13026">
    <property type="entry name" value="NNP-1 PROTEIN NOVEL NUCLEAR PROTEIN 1 NOP52"/>
    <property type="match status" value="1"/>
</dbReference>
<dbReference type="InterPro" id="IPR010301">
    <property type="entry name" value="RRP1"/>
</dbReference>
<keyword evidence="6" id="KW-1185">Reference proteome</keyword>
<name>T1KLE8_TETUR</name>
<dbReference type="EMBL" id="CAEY01000211">
    <property type="status" value="NOT_ANNOTATED_CDS"/>
    <property type="molecule type" value="Genomic_DNA"/>
</dbReference>
<dbReference type="GeneID" id="107365066"/>
<keyword evidence="3" id="KW-0698">rRNA processing</keyword>
<comment type="subcellular location">
    <subcellularLocation>
        <location evidence="1">Nucleus</location>
    </subcellularLocation>
</comment>
<dbReference type="EnsemblMetazoa" id="tetur14g02190.1">
    <property type="protein sequence ID" value="tetur14g02190.1"/>
    <property type="gene ID" value="tetur14g02190"/>
</dbReference>
<reference evidence="6" key="1">
    <citation type="submission" date="2011-08" db="EMBL/GenBank/DDBJ databases">
        <authorList>
            <person name="Rombauts S."/>
        </authorList>
    </citation>
    <scope>NUCLEOTIDE SEQUENCE</scope>
    <source>
        <strain evidence="6">London</strain>
    </source>
</reference>
<dbReference type="STRING" id="32264.T1KLE8"/>
<reference evidence="5" key="2">
    <citation type="submission" date="2015-06" db="UniProtKB">
        <authorList>
            <consortium name="EnsemblMetazoa"/>
        </authorList>
    </citation>
    <scope>IDENTIFICATION</scope>
</reference>